<dbReference type="EMBL" id="CP002051">
    <property type="protein sequence ID" value="ADI31995.1"/>
    <property type="molecule type" value="Genomic_DNA"/>
</dbReference>
<sequence>MDYVTHSHIGKIIPSLATNIVYANGLSSIIVFGEEAFLK</sequence>
<reference evidence="1 2" key="2">
    <citation type="journal article" date="2011" name="Stand. Genomic Sci.">
        <title>Complete genome sequence of Staphylothermus hellenicus P8.</title>
        <authorList>
            <person name="Anderson I."/>
            <person name="Wirth R."/>
            <person name="Lucas S."/>
            <person name="Copeland A."/>
            <person name="Lapidus A."/>
            <person name="Cheng J.F."/>
            <person name="Goodwin L."/>
            <person name="Pitluck S."/>
            <person name="Davenport K."/>
            <person name="Detter J.C."/>
            <person name="Han C."/>
            <person name="Tapia R."/>
            <person name="Land M."/>
            <person name="Hauser L."/>
            <person name="Pati A."/>
            <person name="Mikhailova N."/>
            <person name="Woyke T."/>
            <person name="Klenk H.P."/>
            <person name="Kyrpides N."/>
            <person name="Ivanova N."/>
        </authorList>
    </citation>
    <scope>NUCLEOTIDE SEQUENCE [LARGE SCALE GENOMIC DNA]</scope>
    <source>
        <strain evidence="2">DSM 12710 / JCM 10830 / BK20S6-10-b1 / P8</strain>
    </source>
</reference>
<dbReference type="HOGENOM" id="CLU_3302891_0_0_2"/>
<dbReference type="KEGG" id="shc:Shell_0886"/>
<proteinExistence type="predicted"/>
<evidence type="ECO:0000313" key="2">
    <source>
        <dbReference type="Proteomes" id="UP000002573"/>
    </source>
</evidence>
<reference evidence="2" key="1">
    <citation type="submission" date="2010-05" db="EMBL/GenBank/DDBJ databases">
        <title>Complete sequence of Staphylothermus hellenicus DSM 12710.</title>
        <authorList>
            <consortium name="US DOE Joint Genome Institute"/>
            <person name="Lucas S."/>
            <person name="Copeland A."/>
            <person name="Lapidus A."/>
            <person name="Cheng J.-F."/>
            <person name="Bruce D."/>
            <person name="Goodwin L."/>
            <person name="Pitluck S."/>
            <person name="Davenport K."/>
            <person name="Detter J.C."/>
            <person name="Han C."/>
            <person name="Tapia R."/>
            <person name="Larimer F."/>
            <person name="Land M."/>
            <person name="Hauser L."/>
            <person name="Kyrpides N."/>
            <person name="Mikhailova N."/>
            <person name="Anderson I.J."/>
            <person name="Woyke T."/>
        </authorList>
    </citation>
    <scope>NUCLEOTIDE SEQUENCE [LARGE SCALE GENOMIC DNA]</scope>
    <source>
        <strain evidence="2">DSM 12710 / JCM 10830 / BK20S6-10-b1 / P8</strain>
    </source>
</reference>
<gene>
    <name evidence="1" type="ordered locus">Shell_0886</name>
</gene>
<accession>D7D899</accession>
<protein>
    <submittedName>
        <fullName evidence="1">Uncharacterized protein</fullName>
    </submittedName>
</protein>
<dbReference type="Proteomes" id="UP000002573">
    <property type="component" value="Chromosome"/>
</dbReference>
<evidence type="ECO:0000313" key="1">
    <source>
        <dbReference type="EMBL" id="ADI31995.1"/>
    </source>
</evidence>
<name>D7D899_STAHD</name>
<organism evidence="1 2">
    <name type="scientific">Staphylothermus hellenicus (strain DSM 12710 / JCM 10830 / BK20S6-10-b1 / P8)</name>
    <dbReference type="NCBI Taxonomy" id="591019"/>
    <lineage>
        <taxon>Archaea</taxon>
        <taxon>Thermoproteota</taxon>
        <taxon>Thermoprotei</taxon>
        <taxon>Desulfurococcales</taxon>
        <taxon>Desulfurococcaceae</taxon>
        <taxon>Staphylothermus</taxon>
    </lineage>
</organism>
<keyword evidence="2" id="KW-1185">Reference proteome</keyword>
<dbReference type="AlphaFoldDB" id="D7D899"/>